<reference evidence="7" key="1">
    <citation type="submission" date="2022-03" db="EMBL/GenBank/DDBJ databases">
        <authorList>
            <person name="Sayadi A."/>
        </authorList>
    </citation>
    <scope>NUCLEOTIDE SEQUENCE</scope>
</reference>
<evidence type="ECO:0000256" key="1">
    <source>
        <dbReference type="ARBA" id="ARBA00022723"/>
    </source>
</evidence>
<evidence type="ECO:0000313" key="8">
    <source>
        <dbReference type="Proteomes" id="UP001152888"/>
    </source>
</evidence>
<evidence type="ECO:0000313" key="7">
    <source>
        <dbReference type="EMBL" id="CAH1989698.1"/>
    </source>
</evidence>
<dbReference type="AlphaFoldDB" id="A0A9P0L513"/>
<name>A0A9P0L513_ACAOB</name>
<evidence type="ECO:0000256" key="3">
    <source>
        <dbReference type="ARBA" id="ARBA00022771"/>
    </source>
</evidence>
<keyword evidence="1" id="KW-0479">Metal-binding</keyword>
<dbReference type="OrthoDB" id="6780556at2759"/>
<dbReference type="InterPro" id="IPR013087">
    <property type="entry name" value="Znf_C2H2_type"/>
</dbReference>
<comment type="caution">
    <text evidence="7">The sequence shown here is derived from an EMBL/GenBank/DDBJ whole genome shotgun (WGS) entry which is preliminary data.</text>
</comment>
<dbReference type="GO" id="GO:0008270">
    <property type="term" value="F:zinc ion binding"/>
    <property type="evidence" value="ECO:0007669"/>
    <property type="project" value="UniProtKB-KW"/>
</dbReference>
<dbReference type="SUPFAM" id="SSF57667">
    <property type="entry name" value="beta-beta-alpha zinc fingers"/>
    <property type="match status" value="1"/>
</dbReference>
<keyword evidence="2" id="KW-0677">Repeat</keyword>
<feature type="domain" description="C2H2-type" evidence="6">
    <location>
        <begin position="208"/>
        <end position="236"/>
    </location>
</feature>
<dbReference type="PANTHER" id="PTHR24379">
    <property type="entry name" value="KRAB AND ZINC FINGER DOMAIN-CONTAINING"/>
    <property type="match status" value="1"/>
</dbReference>
<sequence>MDNLKNNRNFYEIDKPSCAKRRLHTKNRSVENDGTSMYHSQGKVETCRDQLKCSHCNYLFRSKYLLDKHLEVHNNGNDINHWCVECNTAFKKKTCLDEHIIQIHPNLITSLPPTMHACTYCDFKTIFKASLVKQTLNHPQYWSSLKMHRNKTSSSKESLDNHSIEYRHIMLQKKTYHCEICDYKTLQKRKLDSHNRNMHSSSFNIPVYSCNYCDENYNHQRSLDDHIVKIHPESSSTITSILHKCSSCSYTSTFRGNLDRHLKRCKILSNKDVSENLMCKCDCGYVTTDRNMFYRHMSTHLLTIEDIKSTICIFCNLEFKSTYFLDEHILNNHPHYIACITSQVYECIYCPYKTLKNFRFNHHIRFKHSEEESFCKSGKRVHLTYTKNTCLDEYEGYRVKTSDIHGSPK</sequence>
<feature type="domain" description="C2H2-type" evidence="6">
    <location>
        <begin position="51"/>
        <end position="78"/>
    </location>
</feature>
<dbReference type="SMART" id="SM00355">
    <property type="entry name" value="ZnF_C2H2"/>
    <property type="match status" value="9"/>
</dbReference>
<keyword evidence="8" id="KW-1185">Reference proteome</keyword>
<dbReference type="InterPro" id="IPR036236">
    <property type="entry name" value="Znf_C2H2_sf"/>
</dbReference>
<dbReference type="Proteomes" id="UP001152888">
    <property type="component" value="Unassembled WGS sequence"/>
</dbReference>
<gene>
    <name evidence="7" type="ORF">ACAOBT_LOCUS19186</name>
</gene>
<protein>
    <recommendedName>
        <fullName evidence="6">C2H2-type domain-containing protein</fullName>
    </recommendedName>
</protein>
<dbReference type="Gene3D" id="3.30.160.60">
    <property type="entry name" value="Classic Zinc Finger"/>
    <property type="match status" value="3"/>
</dbReference>
<evidence type="ECO:0000259" key="6">
    <source>
        <dbReference type="PROSITE" id="PS50157"/>
    </source>
</evidence>
<feature type="domain" description="C2H2-type" evidence="6">
    <location>
        <begin position="176"/>
        <end position="204"/>
    </location>
</feature>
<evidence type="ECO:0000256" key="5">
    <source>
        <dbReference type="PROSITE-ProRule" id="PRU00042"/>
    </source>
</evidence>
<dbReference type="PANTHER" id="PTHR24379:SF121">
    <property type="entry name" value="C2H2-TYPE DOMAIN-CONTAINING PROTEIN"/>
    <property type="match status" value="1"/>
</dbReference>
<dbReference type="PROSITE" id="PS50157">
    <property type="entry name" value="ZINC_FINGER_C2H2_2"/>
    <property type="match status" value="3"/>
</dbReference>
<evidence type="ECO:0000256" key="2">
    <source>
        <dbReference type="ARBA" id="ARBA00022737"/>
    </source>
</evidence>
<keyword evidence="4" id="KW-0862">Zinc</keyword>
<organism evidence="7 8">
    <name type="scientific">Acanthoscelides obtectus</name>
    <name type="common">Bean weevil</name>
    <name type="synonym">Bruchus obtectus</name>
    <dbReference type="NCBI Taxonomy" id="200917"/>
    <lineage>
        <taxon>Eukaryota</taxon>
        <taxon>Metazoa</taxon>
        <taxon>Ecdysozoa</taxon>
        <taxon>Arthropoda</taxon>
        <taxon>Hexapoda</taxon>
        <taxon>Insecta</taxon>
        <taxon>Pterygota</taxon>
        <taxon>Neoptera</taxon>
        <taxon>Endopterygota</taxon>
        <taxon>Coleoptera</taxon>
        <taxon>Polyphaga</taxon>
        <taxon>Cucujiformia</taxon>
        <taxon>Chrysomeloidea</taxon>
        <taxon>Chrysomelidae</taxon>
        <taxon>Bruchinae</taxon>
        <taxon>Bruchini</taxon>
        <taxon>Acanthoscelides</taxon>
    </lineage>
</organism>
<dbReference type="EMBL" id="CAKOFQ010007069">
    <property type="protein sequence ID" value="CAH1989698.1"/>
    <property type="molecule type" value="Genomic_DNA"/>
</dbReference>
<accession>A0A9P0L513</accession>
<proteinExistence type="predicted"/>
<keyword evidence="3 5" id="KW-0863">Zinc-finger</keyword>
<dbReference type="PROSITE" id="PS00028">
    <property type="entry name" value="ZINC_FINGER_C2H2_1"/>
    <property type="match status" value="3"/>
</dbReference>
<evidence type="ECO:0000256" key="4">
    <source>
        <dbReference type="ARBA" id="ARBA00022833"/>
    </source>
</evidence>